<accession>A0A291RGQ7</accession>
<gene>
    <name evidence="1" type="ORF">CRH09_11755</name>
</gene>
<name>A0A291RGQ7_9NOCA</name>
<dbReference type="RefSeq" id="WP_098693958.1">
    <property type="nucleotide sequence ID" value="NZ_CP023778.1"/>
</dbReference>
<dbReference type="KEGG" id="ntp:CRH09_11755"/>
<evidence type="ECO:0000313" key="2">
    <source>
        <dbReference type="Proteomes" id="UP000221961"/>
    </source>
</evidence>
<organism evidence="1 2">
    <name type="scientific">Nocardia terpenica</name>
    <dbReference type="NCBI Taxonomy" id="455432"/>
    <lineage>
        <taxon>Bacteria</taxon>
        <taxon>Bacillati</taxon>
        <taxon>Actinomycetota</taxon>
        <taxon>Actinomycetes</taxon>
        <taxon>Mycobacteriales</taxon>
        <taxon>Nocardiaceae</taxon>
        <taxon>Nocardia</taxon>
    </lineage>
</organism>
<protein>
    <submittedName>
        <fullName evidence="1">Uncharacterized protein</fullName>
    </submittedName>
</protein>
<dbReference type="AlphaFoldDB" id="A0A291RGQ7"/>
<proteinExistence type="predicted"/>
<reference evidence="1 2" key="1">
    <citation type="submission" date="2017-10" db="EMBL/GenBank/DDBJ databases">
        <title>Comparative genomics between pathogenic Norcardia.</title>
        <authorList>
            <person name="Zeng L."/>
        </authorList>
    </citation>
    <scope>NUCLEOTIDE SEQUENCE [LARGE SCALE GENOMIC DNA]</scope>
    <source>
        <strain evidence="1 2">NC_YFY_NT001</strain>
    </source>
</reference>
<sequence>MAQKVTVDYGQADIAAFKQGALSGHIKFDPQAVDDVVRVYDVLIDGLKEERKRIRDITNVAGFGGFPSTQQLASGFTAKAAQLADVLDQFIEGAMHLQEAYLIAGGKIKEAEAKNAQAIRFAGQQIGTENPAQ</sequence>
<evidence type="ECO:0000313" key="1">
    <source>
        <dbReference type="EMBL" id="ATL66781.1"/>
    </source>
</evidence>
<dbReference type="EMBL" id="CP023778">
    <property type="protein sequence ID" value="ATL66781.1"/>
    <property type="molecule type" value="Genomic_DNA"/>
</dbReference>
<dbReference type="Proteomes" id="UP000221961">
    <property type="component" value="Chromosome"/>
</dbReference>
<dbReference type="GeneID" id="88358077"/>